<organism evidence="4 5">
    <name type="scientific">Symbiodinium microadriaticum</name>
    <name type="common">Dinoflagellate</name>
    <name type="synonym">Zooxanthella microadriatica</name>
    <dbReference type="NCBI Taxonomy" id="2951"/>
    <lineage>
        <taxon>Eukaryota</taxon>
        <taxon>Sar</taxon>
        <taxon>Alveolata</taxon>
        <taxon>Dinophyceae</taxon>
        <taxon>Suessiales</taxon>
        <taxon>Symbiodiniaceae</taxon>
        <taxon>Symbiodinium</taxon>
    </lineage>
</organism>
<feature type="region of interest" description="Disordered" evidence="1">
    <location>
        <begin position="1712"/>
        <end position="1775"/>
    </location>
</feature>
<sequence length="2035" mass="224823">MSVTAVGSPTEIIPDDDDEDLASVPGAEVKEEEGEAADLAGEEGVREPGTGANEGDLHTEAAPAMLVDATGGSPGRSKRARERSAPSRSSEPSEPPITSSEMRSLLQAHLATITSSLQGLEGRLTSVENANRSAEGRFSSFENDLNTTKHETKLLHSRVMGVEKKEAANEGKLKQIAKDIAELKAKQTTLPSGALPKASAGEGVPSDPWAAYRAQHGPIGGGAPRAPDVRGDGSGREELSEEDRRTLVFGGWNQDTKKQIILDESGAFLKQDDVKDFVDAHELQVWGPRKSFGMLRFKVREGEEQRGVRDRMWKTIQALRANAHHLASTGAADGGKPMWAQFVKTREARKRSSHGSLIRRVCLAMVADCRHNQEAHSMFAGEESSYEVDWGSGTVWCSEWKLGSSVHRQPRGEHIRLLSSGWIDLEAISRATGVAFDIALHAFERQPLVKVDLVGARMDFLAVQEAPRGECGWSEEQTDGFTWLLHQASEQWRGVGIGIFVDLYDCFTDRIACGRGAAWVVRLKNAKRFVLGSLHCPTGVTVAVYYQAVQEFRKMLQSWHADLPCFVGVDVNESVIWSCEEEENDGRVGIRGGGKIDKFLEVVSCLHLTPVARIWDDRWKATHYPRDVSREGRHIDCVLVRGATCTPVCVDADVRMHINTDHAMLCTDVDIQRTRGGKWRDSRARWVTDPEALWQPQCWDDVKQMARSCTKPRTKPKFVDDEETKDIIAEAKAAVGGDKARLWRNVHQMRRQKRRKWKQDRVGRVAAGDWGAYRDIKAERGRRNWWGGLLTHKSAQKVGKEVTEHLEAKVRVPDLQWDDKLRNIVGEIDCKDNDLIPVHIDEIVQALVGMKSRSSLGPDLIGVDLLRKLCEVAPDELCHLYTEVLRTGVIPDDWGASFLALLPKVRSPASPGDLRPIAMSSAAFKVMSRVVMNRSFHQLRQPSPWITSGRGRSCADLVGCIGRVRDMTRDWRLGMVITKLDIIGAFDCLDRFAVAQYVRRHMWGCSMPHEERFLLQLLADNDIYGSAPGGATVAVRANRGIRLGSPESAELFGMIVSEVITDLKMSGAWKSMGGELGDMPADVGSYQDDIVLWGDNCSIMSKNISLLARRLREIGLHLAKNKTKVIASKYYKGTRSLIVDGEKVQIQPPGTALRIVGVGFDLDAPPGQQAKELMGRVWSSFHENKHVLCGPGTASTSWTLESPTVGLQFARRPWSCDFYSVQSLGWPVAFSPYSDDLLAQHVKGVVAGTANLPPSLTSTRTGGPRNRTPGVLTPGLGRRTMATTTRMPRRIMEDKPHIQATLVLDSGMIPTDGNSRNGGMLLARGYKQGGLLDIGMAMHGIPLPGRRLQPRVPLRGGVKEADRGGLFLRQKPMMALSANSHSPPGMILVPMILANEMNVILAMYDVMEVNYVTADGYAPRRRDDYEERFHRGGAGDVRMGRKEARARAWKEGTFRPASFWQGMATGSRQAGDGTNFAEVLNRHLVPRDHDYEYGVDWQGDGPPVLPRWAVPGMWTSSSSPPPTSTTSTTSPCSCPSSIEEPTGTSSSTSSLGPPAHDVGVDTEAATVESEDTVNLMQQPPPGCGADPGPHNNGGGTRVPARRSFHLSEEEIQGFLEETFFRRLRGVPGARPTANATRGRLMVGWAGFQRVVSDFHQSLIAEGLREHWLPSRIDGDGRRLEDPPFVRGTRGDHDLWAQVRARELARALVEQGRRDGMARRAGGGGVTSSDGAASSGDTVPQYFGHHAGRVPAAGGGTMDGGADEDAEQDGADSDDDGVLMQVNFEEEERLHRHNVLNEARRHLRTLLLSLEHIQQRGEGGQPYFPIVREPPVGALRNWGVRHKLGVELAKMWGIPQMVARPWRPFFVLRGGLTAAHHVVYVKLGVEWVHMVQSMEQLVQVARLGWLHLYLDAELVLYVAVLHLLLNVVMGWSVKLGSLLYYLMLNAEMGWSVTLGSLPYYLHEILYVVFLLTLLGVCLLVHILMLRQLRRCFFLGVLQMLGVLRMFVASHMLLLYLLLMNMEVLLNLVLLLVVVMI</sequence>
<feature type="transmembrane region" description="Helical" evidence="2">
    <location>
        <begin position="1937"/>
        <end position="1957"/>
    </location>
</feature>
<reference evidence="4 5" key="1">
    <citation type="submission" date="2016-02" db="EMBL/GenBank/DDBJ databases">
        <title>Genome analysis of coral dinoflagellate symbionts highlights evolutionary adaptations to a symbiotic lifestyle.</title>
        <authorList>
            <person name="Aranda M."/>
            <person name="Li Y."/>
            <person name="Liew Y.J."/>
            <person name="Baumgarten S."/>
            <person name="Simakov O."/>
            <person name="Wilson M."/>
            <person name="Piel J."/>
            <person name="Ashoor H."/>
            <person name="Bougouffa S."/>
            <person name="Bajic V.B."/>
            <person name="Ryu T."/>
            <person name="Ravasi T."/>
            <person name="Bayer T."/>
            <person name="Micklem G."/>
            <person name="Kim H."/>
            <person name="Bhak J."/>
            <person name="Lajeunesse T.C."/>
            <person name="Voolstra C.R."/>
        </authorList>
    </citation>
    <scope>NUCLEOTIDE SEQUENCE [LARGE SCALE GENOMIC DNA]</scope>
    <source>
        <strain evidence="4 5">CCMP2467</strain>
    </source>
</reference>
<evidence type="ECO:0000256" key="2">
    <source>
        <dbReference type="SAM" id="Phobius"/>
    </source>
</evidence>
<dbReference type="OrthoDB" id="428740at2759"/>
<evidence type="ECO:0000256" key="1">
    <source>
        <dbReference type="SAM" id="MobiDB-lite"/>
    </source>
</evidence>
<feature type="compositionally biased region" description="Acidic residues" evidence="1">
    <location>
        <begin position="1760"/>
        <end position="1775"/>
    </location>
</feature>
<protein>
    <submittedName>
        <fullName evidence="4">Retrovirus-related Pol polyprotein from type-1 retrotransposable element R2</fullName>
    </submittedName>
</protein>
<feature type="compositionally biased region" description="Low complexity" evidence="1">
    <location>
        <begin position="1524"/>
        <end position="1554"/>
    </location>
</feature>
<dbReference type="PROSITE" id="PS50878">
    <property type="entry name" value="RT_POL"/>
    <property type="match status" value="1"/>
</dbReference>
<keyword evidence="2" id="KW-1133">Transmembrane helix</keyword>
<feature type="domain" description="Reverse transcriptase" evidence="3">
    <location>
        <begin position="883"/>
        <end position="1160"/>
    </location>
</feature>
<dbReference type="Pfam" id="PF00078">
    <property type="entry name" value="RVT_1"/>
    <property type="match status" value="1"/>
</dbReference>
<evidence type="ECO:0000313" key="5">
    <source>
        <dbReference type="Proteomes" id="UP000186817"/>
    </source>
</evidence>
<name>A0A1Q9EPK0_SYMMI</name>
<keyword evidence="2" id="KW-0472">Membrane</keyword>
<feature type="region of interest" description="Disordered" evidence="1">
    <location>
        <begin position="1253"/>
        <end position="1277"/>
    </location>
</feature>
<evidence type="ECO:0000259" key="3">
    <source>
        <dbReference type="PROSITE" id="PS50878"/>
    </source>
</evidence>
<feature type="compositionally biased region" description="Basic and acidic residues" evidence="1">
    <location>
        <begin position="227"/>
        <end position="242"/>
    </location>
</feature>
<dbReference type="Gene3D" id="1.20.5.340">
    <property type="match status" value="1"/>
</dbReference>
<dbReference type="PANTHER" id="PTHR19446">
    <property type="entry name" value="REVERSE TRANSCRIPTASES"/>
    <property type="match status" value="1"/>
</dbReference>
<feature type="transmembrane region" description="Helical" evidence="2">
    <location>
        <begin position="1990"/>
        <end position="2006"/>
    </location>
</feature>
<feature type="region of interest" description="Disordered" evidence="1">
    <location>
        <begin position="1574"/>
        <end position="1596"/>
    </location>
</feature>
<gene>
    <name evidence="4" type="ORF">AK812_SmicGene7031</name>
</gene>
<keyword evidence="2" id="KW-0812">Transmembrane</keyword>
<dbReference type="InterPro" id="IPR000477">
    <property type="entry name" value="RT_dom"/>
</dbReference>
<feature type="region of interest" description="Disordered" evidence="1">
    <location>
        <begin position="216"/>
        <end position="242"/>
    </location>
</feature>
<dbReference type="Gene3D" id="3.60.10.10">
    <property type="entry name" value="Endonuclease/exonuclease/phosphatase"/>
    <property type="match status" value="1"/>
</dbReference>
<dbReference type="SUPFAM" id="SSF56219">
    <property type="entry name" value="DNase I-like"/>
    <property type="match status" value="1"/>
</dbReference>
<evidence type="ECO:0000313" key="4">
    <source>
        <dbReference type="EMBL" id="OLQ09352.1"/>
    </source>
</evidence>
<dbReference type="InterPro" id="IPR036691">
    <property type="entry name" value="Endo/exonu/phosph_ase_sf"/>
</dbReference>
<feature type="transmembrane region" description="Helical" evidence="2">
    <location>
        <begin position="1963"/>
        <end position="1983"/>
    </location>
</feature>
<feature type="region of interest" description="Disordered" evidence="1">
    <location>
        <begin position="1508"/>
        <end position="1558"/>
    </location>
</feature>
<dbReference type="Proteomes" id="UP000186817">
    <property type="component" value="Unassembled WGS sequence"/>
</dbReference>
<dbReference type="EMBL" id="LSRX01000098">
    <property type="protein sequence ID" value="OLQ09352.1"/>
    <property type="molecule type" value="Genomic_DNA"/>
</dbReference>
<proteinExistence type="predicted"/>
<comment type="caution">
    <text evidence="4">The sequence shown here is derived from an EMBL/GenBank/DDBJ whole genome shotgun (WGS) entry which is preliminary data.</text>
</comment>
<accession>A0A1Q9EPK0</accession>
<feature type="compositionally biased region" description="Polar residues" evidence="1">
    <location>
        <begin position="1726"/>
        <end position="1737"/>
    </location>
</feature>
<feature type="region of interest" description="Disordered" evidence="1">
    <location>
        <begin position="1"/>
        <end position="105"/>
    </location>
</feature>
<feature type="transmembrane region" description="Helical" evidence="2">
    <location>
        <begin position="1913"/>
        <end position="1930"/>
    </location>
</feature>
<feature type="compositionally biased region" description="Low complexity" evidence="1">
    <location>
        <begin position="86"/>
        <end position="101"/>
    </location>
</feature>
<feature type="transmembrane region" description="Helical" evidence="2">
    <location>
        <begin position="2012"/>
        <end position="2033"/>
    </location>
</feature>
<keyword evidence="5" id="KW-1185">Reference proteome</keyword>